<dbReference type="InterPro" id="IPR001810">
    <property type="entry name" value="F-box_dom"/>
</dbReference>
<evidence type="ECO:0000313" key="3">
    <source>
        <dbReference type="Proteomes" id="UP000694240"/>
    </source>
</evidence>
<gene>
    <name evidence="2" type="ORF">ISN45_Aa02g015050</name>
</gene>
<dbReference type="SMART" id="SM00256">
    <property type="entry name" value="FBOX"/>
    <property type="match status" value="1"/>
</dbReference>
<dbReference type="Proteomes" id="UP000694240">
    <property type="component" value="Chromosome 7"/>
</dbReference>
<accession>A0A8T2BIV7</accession>
<feature type="domain" description="F-box" evidence="1">
    <location>
        <begin position="3"/>
        <end position="48"/>
    </location>
</feature>
<evidence type="ECO:0000259" key="1">
    <source>
        <dbReference type="PROSITE" id="PS50181"/>
    </source>
</evidence>
<reference evidence="2 3" key="1">
    <citation type="submission" date="2020-12" db="EMBL/GenBank/DDBJ databases">
        <title>Concerted genomic and epigenomic changes stabilize Arabidopsis allopolyploids.</title>
        <authorList>
            <person name="Chen Z."/>
        </authorList>
    </citation>
    <scope>NUCLEOTIDE SEQUENCE [LARGE SCALE GENOMIC DNA]</scope>
    <source>
        <strain evidence="2">Allo738</strain>
        <tissue evidence="2">Leaf</tissue>
    </source>
</reference>
<proteinExistence type="predicted"/>
<dbReference type="PANTHER" id="PTHR31111">
    <property type="entry name" value="BNAA05G37150D PROTEIN-RELATED"/>
    <property type="match status" value="1"/>
</dbReference>
<dbReference type="PROSITE" id="PS50181">
    <property type="entry name" value="FBOX"/>
    <property type="match status" value="1"/>
</dbReference>
<dbReference type="EMBL" id="JAEFBK010000007">
    <property type="protein sequence ID" value="KAG7586169.1"/>
    <property type="molecule type" value="Genomic_DNA"/>
</dbReference>
<dbReference type="Pfam" id="PF00646">
    <property type="entry name" value="F-box"/>
    <property type="match status" value="1"/>
</dbReference>
<keyword evidence="3" id="KW-1185">Reference proteome</keyword>
<name>A0A8T2BIV7_9BRAS</name>
<organism evidence="2 3">
    <name type="scientific">Arabidopsis thaliana x Arabidopsis arenosa</name>
    <dbReference type="NCBI Taxonomy" id="1240361"/>
    <lineage>
        <taxon>Eukaryota</taxon>
        <taxon>Viridiplantae</taxon>
        <taxon>Streptophyta</taxon>
        <taxon>Embryophyta</taxon>
        <taxon>Tracheophyta</taxon>
        <taxon>Spermatophyta</taxon>
        <taxon>Magnoliopsida</taxon>
        <taxon>eudicotyledons</taxon>
        <taxon>Gunneridae</taxon>
        <taxon>Pentapetalae</taxon>
        <taxon>rosids</taxon>
        <taxon>malvids</taxon>
        <taxon>Brassicales</taxon>
        <taxon>Brassicaceae</taxon>
        <taxon>Camelineae</taxon>
        <taxon>Arabidopsis</taxon>
    </lineage>
</organism>
<dbReference type="AlphaFoldDB" id="A0A8T2BIV7"/>
<protein>
    <submittedName>
        <fullName evidence="2">F-box-like domain superfamily</fullName>
    </submittedName>
</protein>
<evidence type="ECO:0000313" key="2">
    <source>
        <dbReference type="EMBL" id="KAG7586169.1"/>
    </source>
</evidence>
<sequence>MENSSFETLPQDLQMEILSRLPLKILGKCICVSKKWASLIRGEDFKRFYLSRSMKRPRVMFMARRYTSEPPEPEMWWFHSVYQEQRRDPGSSNDIEALFHSVYQDSRGEHIVVVWSTTVAYSS</sequence>
<dbReference type="PANTHER" id="PTHR31111:SF125">
    <property type="entry name" value="F-BOX PROTEIN CPR30-LIKE"/>
    <property type="match status" value="1"/>
</dbReference>
<comment type="caution">
    <text evidence="2">The sequence shown here is derived from an EMBL/GenBank/DDBJ whole genome shotgun (WGS) entry which is preliminary data.</text>
</comment>